<protein>
    <submittedName>
        <fullName evidence="2">Uncharacterized protein</fullName>
    </submittedName>
</protein>
<feature type="region of interest" description="Disordered" evidence="1">
    <location>
        <begin position="1506"/>
        <end position="1529"/>
    </location>
</feature>
<feature type="region of interest" description="Disordered" evidence="1">
    <location>
        <begin position="164"/>
        <end position="201"/>
    </location>
</feature>
<evidence type="ECO:0000256" key="1">
    <source>
        <dbReference type="SAM" id="MobiDB-lite"/>
    </source>
</evidence>
<keyword evidence="3" id="KW-1185">Reference proteome</keyword>
<sequence length="1585" mass="174027">MSLEDKEQQDYDVSDTETVRALSQPPDLPVCVVDDTLPSEAVNEMKQSSTVETTEEESLNSVKNLEYFPLIINFLQNLTEEQWSAIRDGIYDPLTKQQLAGLCLRIVQFLSDKLMQIIIPGLYELLGIQDAATSPLSQSSLTASVTSLEDDKANTKSRVRFTEAGVPKRRGSRKSSTSFRIPTPYPSSNCMEQEEEEQQESQQLKFKEIYLTKEIRSLGSGSYCPKPLPMPAMRSQTSLSEVQKKATNSELQVILGLSEDTLVTCVQDSLQGSLSKLACVSDSPSGSAGSPKMTPAVMAEVVKDVKSAVSVAIKSVSTSQTSLVTPVRGDSQTKVTEGMVRDLAAKLEKVDQESKSLTGQVMTTISDTMVVFVDENEQDLLGDLKDKITFLASHGGFIDDLDALIRKYESSHNISESGSSCTLMSKSIQKLSSREFQTSAMQAVSGVIFKKVSSLSFPSSVVQSELTGAVASQTLSGIVKTESIHPVGSAASVVVKAFVSDIKSLAESEESPQQKSGWSAAVRIYHSIQNNLNDYFSKLQRFALKSTVTSDDNTTHAECKETVPLQCLDRRYRPSKSEPQLPESTGEVTLRRGLSESSKLIWAQTDSEENKLLLTTCTKEVISELLVLYNTEMSNEDHPSTVGEKGSDFSIEREQFVEGVLAQLGDISHSRTPSPIVCEFPSEIEDIIGSKATASLTSLLDCMKKLSSEEFKRNATQAVSEFLVKKSTSSLTSAQPAYSVVSSSGSIQNQCTWSKDICADSAAFAIIDTFVEDLQNLAQPSEVEQREPDLLENAQKLQSRIWSATTSLYNNIKKTLKDFTIHRRRSDMQSRMSSRTPTEDSGHLGTEEYLGLASQDLRQARKSVPHFPSLNHEVALHRGVSESSKLLWTEIDEALMTNSTKELITTILTSCEDEISNEPFSSTVGKKISDMSLAVNVFVGGVLSQLKDISLSRSPTPCEDMFERLQDSLERTSPVSPGGSTTTSKGIASSHSLSAKSLQKLSSHEFQTKAEKGVSEVLSFNIVEEGKTDKHLQSVSTSTVSTDIIQTMVKDLQELHQNTQSSDMVSGTSLLTTGQVSEKRIWSVACNIYHSLQSKIKEFLRKDLQRSDTTLGSIKIFTYQSSSASQRASLGHLEVNQSSVTPGGKDACVDIPHELLPKIMSSEKVLTTTELSGSMLEDIGTIRCRSADSQKTRKTSSSRSSISPTPTSKSRQSEWNFALPGTPIPTELPAQSECPIIRNTIIENFFHTEDLLPPPFVDKVRQVAGVVVDKMVESVENTQEDGQDASHPDDLRSAVRKLRRRISTGTIHIFTHEFVDKVIAIQDSHSTPQVLTLAAAKSSSDSILSRLKWGQEQCAVSRKLSSQLLQIFAEETVRGFLKQGSDEYENINFDVLVQNEPSTSTCIDIPIQLNQSKPEDSDTMNQLMKALVNKMMDALSLGSDHQMITKATAKCSFDSGTSMATSDIVEGVLDLVRDTTSSTGEQIPIYKAKKSKKAKFCKICSNTKGSKEVSKDLCPQESTEHQPQNTSPDVYFTESMTDSHGYLAPEGNYDIASSFPVEDESRKPSLLTRMCRAITRGFSNPRKYK</sequence>
<proteinExistence type="predicted"/>
<feature type="compositionally biased region" description="Low complexity" evidence="1">
    <location>
        <begin position="1195"/>
        <end position="1210"/>
    </location>
</feature>
<feature type="region of interest" description="Disordered" evidence="1">
    <location>
        <begin position="1185"/>
        <end position="1216"/>
    </location>
</feature>
<dbReference type="EMBL" id="JAGTTL010000007">
    <property type="protein sequence ID" value="KAK6320646.1"/>
    <property type="molecule type" value="Genomic_DNA"/>
</dbReference>
<evidence type="ECO:0000313" key="2">
    <source>
        <dbReference type="EMBL" id="KAK6320646.1"/>
    </source>
</evidence>
<organism evidence="2 3">
    <name type="scientific">Coregonus suidteri</name>
    <dbReference type="NCBI Taxonomy" id="861788"/>
    <lineage>
        <taxon>Eukaryota</taxon>
        <taxon>Metazoa</taxon>
        <taxon>Chordata</taxon>
        <taxon>Craniata</taxon>
        <taxon>Vertebrata</taxon>
        <taxon>Euteleostomi</taxon>
        <taxon>Actinopterygii</taxon>
        <taxon>Neopterygii</taxon>
        <taxon>Teleostei</taxon>
        <taxon>Protacanthopterygii</taxon>
        <taxon>Salmoniformes</taxon>
        <taxon>Salmonidae</taxon>
        <taxon>Coregoninae</taxon>
        <taxon>Coregonus</taxon>
    </lineage>
</organism>
<feature type="region of interest" description="Disordered" evidence="1">
    <location>
        <begin position="969"/>
        <end position="989"/>
    </location>
</feature>
<feature type="region of interest" description="Disordered" evidence="1">
    <location>
        <begin position="1"/>
        <end position="22"/>
    </location>
</feature>
<name>A0AAN8R1A8_9TELE</name>
<accession>A0AAN8R1A8</accession>
<evidence type="ECO:0000313" key="3">
    <source>
        <dbReference type="Proteomes" id="UP001356427"/>
    </source>
</evidence>
<gene>
    <name evidence="2" type="ORF">J4Q44_G00097530</name>
</gene>
<comment type="caution">
    <text evidence="2">The sequence shown here is derived from an EMBL/GenBank/DDBJ whole genome shotgun (WGS) entry which is preliminary data.</text>
</comment>
<dbReference type="Proteomes" id="UP001356427">
    <property type="component" value="Unassembled WGS sequence"/>
</dbReference>
<reference evidence="2 3" key="1">
    <citation type="submission" date="2021-04" db="EMBL/GenBank/DDBJ databases">
        <authorList>
            <person name="De Guttry C."/>
            <person name="Zahm M."/>
            <person name="Klopp C."/>
            <person name="Cabau C."/>
            <person name="Louis A."/>
            <person name="Berthelot C."/>
            <person name="Parey E."/>
            <person name="Roest Crollius H."/>
            <person name="Montfort J."/>
            <person name="Robinson-Rechavi M."/>
            <person name="Bucao C."/>
            <person name="Bouchez O."/>
            <person name="Gislard M."/>
            <person name="Lluch J."/>
            <person name="Milhes M."/>
            <person name="Lampietro C."/>
            <person name="Lopez Roques C."/>
            <person name="Donnadieu C."/>
            <person name="Braasch I."/>
            <person name="Desvignes T."/>
            <person name="Postlethwait J."/>
            <person name="Bobe J."/>
            <person name="Wedekind C."/>
            <person name="Guiguen Y."/>
        </authorList>
    </citation>
    <scope>NUCLEOTIDE SEQUENCE [LARGE SCALE GENOMIC DNA]</scope>
    <source>
        <strain evidence="2">Cs_M1</strain>
        <tissue evidence="2">Blood</tissue>
    </source>
</reference>
<feature type="region of interest" description="Disordered" evidence="1">
    <location>
        <begin position="825"/>
        <end position="845"/>
    </location>
</feature>
<feature type="compositionally biased region" description="Polar residues" evidence="1">
    <location>
        <begin position="174"/>
        <end position="191"/>
    </location>
</feature>
<feature type="compositionally biased region" description="Low complexity" evidence="1">
    <location>
        <begin position="972"/>
        <end position="989"/>
    </location>
</feature>